<organism evidence="1 2">
    <name type="scientific">Trichinella zimbabwensis</name>
    <dbReference type="NCBI Taxonomy" id="268475"/>
    <lineage>
        <taxon>Eukaryota</taxon>
        <taxon>Metazoa</taxon>
        <taxon>Ecdysozoa</taxon>
        <taxon>Nematoda</taxon>
        <taxon>Enoplea</taxon>
        <taxon>Dorylaimia</taxon>
        <taxon>Trichinellida</taxon>
        <taxon>Trichinellidae</taxon>
        <taxon>Trichinella</taxon>
    </lineage>
</organism>
<reference evidence="1 2" key="1">
    <citation type="submission" date="2015-01" db="EMBL/GenBank/DDBJ databases">
        <title>Evolution of Trichinella species and genotypes.</title>
        <authorList>
            <person name="Korhonen P.K."/>
            <person name="Edoardo P."/>
            <person name="Giuseppe L.R."/>
            <person name="Gasser R.B."/>
        </authorList>
    </citation>
    <scope>NUCLEOTIDE SEQUENCE [LARGE SCALE GENOMIC DNA]</scope>
    <source>
        <strain evidence="1">ISS1029</strain>
    </source>
</reference>
<comment type="caution">
    <text evidence="1">The sequence shown here is derived from an EMBL/GenBank/DDBJ whole genome shotgun (WGS) entry which is preliminary data.</text>
</comment>
<keyword evidence="2" id="KW-1185">Reference proteome</keyword>
<dbReference type="EMBL" id="JYDP01008948">
    <property type="protein sequence ID" value="KRY63118.1"/>
    <property type="molecule type" value="Genomic_DNA"/>
</dbReference>
<protein>
    <submittedName>
        <fullName evidence="1">Uncharacterized protein</fullName>
    </submittedName>
</protein>
<gene>
    <name evidence="1" type="ORF">T11_1066</name>
</gene>
<evidence type="ECO:0000313" key="2">
    <source>
        <dbReference type="Proteomes" id="UP000055024"/>
    </source>
</evidence>
<dbReference type="AlphaFoldDB" id="A0A0V1DNK2"/>
<dbReference type="OrthoDB" id="10462797at2759"/>
<proteinExistence type="predicted"/>
<sequence>MPTGSAQFKSTHSKAEESVDTRKTITMIKLVFKLYCDSGQDKLKFNEMIATTSRS</sequence>
<accession>A0A0V1DNK2</accession>
<name>A0A0V1DNK2_9BILA</name>
<evidence type="ECO:0000313" key="1">
    <source>
        <dbReference type="EMBL" id="KRY63118.1"/>
    </source>
</evidence>
<dbReference type="Proteomes" id="UP000055024">
    <property type="component" value="Unassembled WGS sequence"/>
</dbReference>